<proteinExistence type="predicted"/>
<evidence type="ECO:0000313" key="3">
    <source>
        <dbReference type="Proteomes" id="UP001645038"/>
    </source>
</evidence>
<evidence type="ECO:0000256" key="1">
    <source>
        <dbReference type="SAM" id="Phobius"/>
    </source>
</evidence>
<evidence type="ECO:0000313" key="2">
    <source>
        <dbReference type="EMBL" id="MBE0462831.1"/>
    </source>
</evidence>
<keyword evidence="1" id="KW-1133">Transmembrane helix</keyword>
<keyword evidence="3" id="KW-1185">Reference proteome</keyword>
<organism evidence="2 3">
    <name type="scientific">Halomonas colorata</name>
    <dbReference type="NCBI Taxonomy" id="2742615"/>
    <lineage>
        <taxon>Bacteria</taxon>
        <taxon>Pseudomonadati</taxon>
        <taxon>Pseudomonadota</taxon>
        <taxon>Gammaproteobacteria</taxon>
        <taxon>Oceanospirillales</taxon>
        <taxon>Halomonadaceae</taxon>
        <taxon>Halomonas</taxon>
    </lineage>
</organism>
<dbReference type="Proteomes" id="UP001645038">
    <property type="component" value="Unassembled WGS sequence"/>
</dbReference>
<dbReference type="InterPro" id="IPR014717">
    <property type="entry name" value="Transl_elong_EF1B/ribsomal_bS6"/>
</dbReference>
<dbReference type="EMBL" id="RRZB01000008">
    <property type="protein sequence ID" value="MBE0462831.1"/>
    <property type="molecule type" value="Genomic_DNA"/>
</dbReference>
<dbReference type="InterPro" id="IPR007445">
    <property type="entry name" value="PilO"/>
</dbReference>
<name>A0ABR9FW08_9GAMM</name>
<protein>
    <submittedName>
        <fullName evidence="2">Type 4a pilus biogenesis protein PilO</fullName>
    </submittedName>
</protein>
<keyword evidence="1" id="KW-0812">Transmembrane</keyword>
<dbReference type="Gene3D" id="3.30.70.60">
    <property type="match status" value="1"/>
</dbReference>
<accession>A0ABR9FW08</accession>
<dbReference type="PANTHER" id="PTHR39555:SF1">
    <property type="entry name" value="TYPE IV PILUS INNER MEMBRANE COMPONENT PILO"/>
    <property type="match status" value="1"/>
</dbReference>
<reference evidence="2 3" key="1">
    <citation type="submission" date="2020-07" db="EMBL/GenBank/DDBJ databases">
        <title>Halophilic bacteria isolated from french cheeses.</title>
        <authorList>
            <person name="Kothe C.I."/>
            <person name="Farah-Kraiem B."/>
            <person name="Renault P."/>
            <person name="Dridi B."/>
        </authorList>
    </citation>
    <scope>NUCLEOTIDE SEQUENCE [LARGE SCALE GENOMIC DNA]</scope>
    <source>
        <strain evidence="2 3">FME20</strain>
    </source>
</reference>
<dbReference type="RefSeq" id="WP_192537413.1">
    <property type="nucleotide sequence ID" value="NZ_RRZB01000008.1"/>
</dbReference>
<comment type="caution">
    <text evidence="2">The sequence shown here is derived from an EMBL/GenBank/DDBJ whole genome shotgun (WGS) entry which is preliminary data.</text>
</comment>
<dbReference type="Pfam" id="PF04350">
    <property type="entry name" value="PilO"/>
    <property type="match status" value="1"/>
</dbReference>
<dbReference type="PANTHER" id="PTHR39555">
    <property type="entry name" value="FIMBRIAL ASSEMBLY PROTEIN PILO-LIKE PROTEIN-RELATED"/>
    <property type="match status" value="1"/>
</dbReference>
<feature type="transmembrane region" description="Helical" evidence="1">
    <location>
        <begin position="37"/>
        <end position="60"/>
    </location>
</feature>
<sequence>MKFSRQRWPSEWQGEWQRLRALDWQALDLRDAGTWPWLVKVLCGVLVLVAALAVSSVWWVSDYRSALISAQRQEVRLLNNYRSSVHAAGLLNNVRSQLTDLAAQMVSIHGMWTTRAEIPSLLDSISSAAEQNQLTIEAIHLRPTVIHHFYSEHPLDIRVLGSYHQLAQFINDISSLPRLVTQHTITLAPAEGPSDGLTLSLVAKAYSSAASEDSRQEELNSGVTAP</sequence>
<keyword evidence="1" id="KW-0472">Membrane</keyword>
<gene>
    <name evidence="2" type="primary">pilO</name>
    <name evidence="2" type="ORF">EI547_05085</name>
</gene>